<dbReference type="PANTHER" id="PTHR42852">
    <property type="entry name" value="THIOL:DISULFIDE INTERCHANGE PROTEIN DSBE"/>
    <property type="match status" value="1"/>
</dbReference>
<keyword evidence="2" id="KW-0732">Signal</keyword>
<reference evidence="4" key="1">
    <citation type="submission" date="2021-03" db="EMBL/GenBank/DDBJ databases">
        <authorList>
            <person name="Kim M.K."/>
        </authorList>
    </citation>
    <scope>NUCLEOTIDE SEQUENCE</scope>
    <source>
        <strain evidence="4">BT186</strain>
    </source>
</reference>
<evidence type="ECO:0000256" key="2">
    <source>
        <dbReference type="SAM" id="SignalP"/>
    </source>
</evidence>
<dbReference type="Proteomes" id="UP000664144">
    <property type="component" value="Unassembled WGS sequence"/>
</dbReference>
<dbReference type="InterPro" id="IPR017937">
    <property type="entry name" value="Thioredoxin_CS"/>
</dbReference>
<comment type="caution">
    <text evidence="4">The sequence shown here is derived from an EMBL/GenBank/DDBJ whole genome shotgun (WGS) entry which is preliminary data.</text>
</comment>
<evidence type="ECO:0000256" key="1">
    <source>
        <dbReference type="ARBA" id="ARBA00023284"/>
    </source>
</evidence>
<gene>
    <name evidence="4" type="ORF">J0X19_15545</name>
</gene>
<dbReference type="InterPro" id="IPR000866">
    <property type="entry name" value="AhpC/TSA"/>
</dbReference>
<proteinExistence type="predicted"/>
<dbReference type="RefSeq" id="WP_206985297.1">
    <property type="nucleotide sequence ID" value="NZ_JAFLQZ010000010.1"/>
</dbReference>
<dbReference type="GO" id="GO:0016491">
    <property type="term" value="F:oxidoreductase activity"/>
    <property type="evidence" value="ECO:0007669"/>
    <property type="project" value="InterPro"/>
</dbReference>
<feature type="signal peptide" evidence="2">
    <location>
        <begin position="1"/>
        <end position="19"/>
    </location>
</feature>
<dbReference type="EMBL" id="JAFLQZ010000010">
    <property type="protein sequence ID" value="MBO0359377.1"/>
    <property type="molecule type" value="Genomic_DNA"/>
</dbReference>
<evidence type="ECO:0000313" key="5">
    <source>
        <dbReference type="Proteomes" id="UP000664144"/>
    </source>
</evidence>
<dbReference type="SUPFAM" id="SSF52833">
    <property type="entry name" value="Thioredoxin-like"/>
    <property type="match status" value="1"/>
</dbReference>
<evidence type="ECO:0000313" key="4">
    <source>
        <dbReference type="EMBL" id="MBO0359377.1"/>
    </source>
</evidence>
<accession>A0A939EZB7</accession>
<dbReference type="GO" id="GO:0016209">
    <property type="term" value="F:antioxidant activity"/>
    <property type="evidence" value="ECO:0007669"/>
    <property type="project" value="InterPro"/>
</dbReference>
<dbReference type="Pfam" id="PF00578">
    <property type="entry name" value="AhpC-TSA"/>
    <property type="match status" value="1"/>
</dbReference>
<dbReference type="Gene3D" id="3.40.30.10">
    <property type="entry name" value="Glutaredoxin"/>
    <property type="match status" value="1"/>
</dbReference>
<organism evidence="4 5">
    <name type="scientific">Hymenobacter telluris</name>
    <dbReference type="NCBI Taxonomy" id="2816474"/>
    <lineage>
        <taxon>Bacteria</taxon>
        <taxon>Pseudomonadati</taxon>
        <taxon>Bacteroidota</taxon>
        <taxon>Cytophagia</taxon>
        <taxon>Cytophagales</taxon>
        <taxon>Hymenobacteraceae</taxon>
        <taxon>Hymenobacter</taxon>
    </lineage>
</organism>
<keyword evidence="5" id="KW-1185">Reference proteome</keyword>
<evidence type="ECO:0000259" key="3">
    <source>
        <dbReference type="Pfam" id="PF00578"/>
    </source>
</evidence>
<feature type="domain" description="Alkyl hydroperoxide reductase subunit C/ Thiol specific antioxidant" evidence="3">
    <location>
        <begin position="91"/>
        <end position="202"/>
    </location>
</feature>
<protein>
    <submittedName>
        <fullName evidence="4">TlpA family protein disulfide reductase</fullName>
    </submittedName>
</protein>
<dbReference type="CDD" id="cd02966">
    <property type="entry name" value="TlpA_like_family"/>
    <property type="match status" value="1"/>
</dbReference>
<feature type="chain" id="PRO_5038058505" evidence="2">
    <location>
        <begin position="20"/>
        <end position="226"/>
    </location>
</feature>
<sequence length="226" mass="25383">MRPFLLASALGLLTLTATAQRASINRKTVFTDVDGRVLSKDEYKAKLRTGQFKVYNPQAEGKSFVSLSLQPADTPDAVRLKALTPLRAFNTAAPSFTATDLQGRTLTLETLRGKVVVLNFWFVNCPYCLEEMPNLKRVVTSYQPQDSVVFLSFALDKPERLKKFLEQRGDFGFAVVPEAKSFAQQFAIAGYPTTIVLNKQGQYIYDQEYTDNTVRLEEAIRRGLQP</sequence>
<dbReference type="InterPro" id="IPR050553">
    <property type="entry name" value="Thioredoxin_ResA/DsbE_sf"/>
</dbReference>
<dbReference type="InterPro" id="IPR036249">
    <property type="entry name" value="Thioredoxin-like_sf"/>
</dbReference>
<keyword evidence="1" id="KW-0676">Redox-active center</keyword>
<name>A0A939EZB7_9BACT</name>
<dbReference type="PROSITE" id="PS00194">
    <property type="entry name" value="THIOREDOXIN_1"/>
    <property type="match status" value="1"/>
</dbReference>
<dbReference type="PANTHER" id="PTHR42852:SF17">
    <property type="entry name" value="THIOREDOXIN-LIKE PROTEIN HI_1115"/>
    <property type="match status" value="1"/>
</dbReference>
<dbReference type="AlphaFoldDB" id="A0A939EZB7"/>